<gene>
    <name evidence="1" type="primary">iadA_2</name>
    <name evidence="1" type="ORF">NCTC13193_04107</name>
</gene>
<dbReference type="InterPro" id="IPR032466">
    <property type="entry name" value="Metal_Hydrolase"/>
</dbReference>
<dbReference type="Gene3D" id="2.30.40.10">
    <property type="entry name" value="Urease, subunit C, domain 1"/>
    <property type="match status" value="1"/>
</dbReference>
<dbReference type="GO" id="GO:0016810">
    <property type="term" value="F:hydrolase activity, acting on carbon-nitrogen (but not peptide) bonds"/>
    <property type="evidence" value="ECO:0007669"/>
    <property type="project" value="InterPro"/>
</dbReference>
<protein>
    <submittedName>
        <fullName evidence="1">Isoaspartyl dipeptidase</fullName>
        <ecNumber evidence="1">3.4.19.-</ecNumber>
    </submittedName>
</protein>
<sequence>MNFSAAEFKLLRGAHLYAPADLGVQDVLIARGKIIAIASEIASDVVPDCEVIELHGQLLCPGLIDQHIHLIGGGGEAGPTTRTPEVALSRLVEAGITTAIGLLGTDAVTRHPESLLAKTRALNEEGITAYMLTGAYRLPSPTITGSVERDVALIDRVIGVKCAVSDHRSSAPNEGILANMAAQARVGGLLGGKAGVSVFHMGSSNKLLEPLYRILENGDVPIGKLLPTHVNRSEALFEAALAFARQGGHIDITSGIMEPIAPLRPSIWPARQGCQCRS</sequence>
<accession>A0A3S4X605</accession>
<dbReference type="PANTHER" id="PTHR11647">
    <property type="entry name" value="HYDRANTOINASE/DIHYDROPYRIMIDINASE FAMILY MEMBER"/>
    <property type="match status" value="1"/>
</dbReference>
<dbReference type="Gene3D" id="3.20.20.140">
    <property type="entry name" value="Metal-dependent hydrolases"/>
    <property type="match status" value="1"/>
</dbReference>
<evidence type="ECO:0000313" key="1">
    <source>
        <dbReference type="EMBL" id="VEI73342.1"/>
    </source>
</evidence>
<dbReference type="NCBIfam" id="TIGR01975">
    <property type="entry name" value="isoAsp_dipep"/>
    <property type="match status" value="1"/>
</dbReference>
<dbReference type="EMBL" id="LR134492">
    <property type="protein sequence ID" value="VEI73342.1"/>
    <property type="molecule type" value="Genomic_DNA"/>
</dbReference>
<dbReference type="SUPFAM" id="SSF51338">
    <property type="entry name" value="Composite domain of metallo-dependent hydrolases"/>
    <property type="match status" value="1"/>
</dbReference>
<dbReference type="InterPro" id="IPR011059">
    <property type="entry name" value="Metal-dep_hydrolase_composite"/>
</dbReference>
<dbReference type="GO" id="GO:0008798">
    <property type="term" value="F:beta-aspartyl-peptidase activity"/>
    <property type="evidence" value="ECO:0007669"/>
    <property type="project" value="InterPro"/>
</dbReference>
<reference evidence="1 2" key="1">
    <citation type="submission" date="2018-12" db="EMBL/GenBank/DDBJ databases">
        <authorList>
            <consortium name="Pathogen Informatics"/>
        </authorList>
    </citation>
    <scope>NUCLEOTIDE SEQUENCE [LARGE SCALE GENOMIC DNA]</scope>
    <source>
        <strain evidence="1 2">NCTC13193</strain>
    </source>
</reference>
<keyword evidence="1" id="KW-0378">Hydrolase</keyword>
<name>A0A3S4X605_SERFO</name>
<dbReference type="AlphaFoldDB" id="A0A3S4X605"/>
<dbReference type="InterPro" id="IPR050378">
    <property type="entry name" value="Metallo-dep_Hydrolases_sf"/>
</dbReference>
<dbReference type="InterPro" id="IPR010229">
    <property type="entry name" value="Pept_M38_dipep"/>
</dbReference>
<evidence type="ECO:0000313" key="2">
    <source>
        <dbReference type="Proteomes" id="UP000270487"/>
    </source>
</evidence>
<dbReference type="SUPFAM" id="SSF51556">
    <property type="entry name" value="Metallo-dependent hydrolases"/>
    <property type="match status" value="1"/>
</dbReference>
<dbReference type="EC" id="3.4.19.-" evidence="1"/>
<proteinExistence type="predicted"/>
<dbReference type="Proteomes" id="UP000270487">
    <property type="component" value="Chromosome"/>
</dbReference>
<organism evidence="1 2">
    <name type="scientific">Serratia fonticola</name>
    <dbReference type="NCBI Taxonomy" id="47917"/>
    <lineage>
        <taxon>Bacteria</taxon>
        <taxon>Pseudomonadati</taxon>
        <taxon>Pseudomonadota</taxon>
        <taxon>Gammaproteobacteria</taxon>
        <taxon>Enterobacterales</taxon>
        <taxon>Yersiniaceae</taxon>
        <taxon>Serratia</taxon>
    </lineage>
</organism>
<dbReference type="PANTHER" id="PTHR11647:SF1">
    <property type="entry name" value="COLLAPSIN RESPONSE MEDIATOR PROTEIN"/>
    <property type="match status" value="1"/>
</dbReference>